<dbReference type="RefSeq" id="WP_344607114.1">
    <property type="nucleotide sequence ID" value="NZ_BAAAHE010000031.1"/>
</dbReference>
<dbReference type="EMBL" id="BAAAHE010000031">
    <property type="protein sequence ID" value="GAA0628370.1"/>
    <property type="molecule type" value="Genomic_DNA"/>
</dbReference>
<protein>
    <recommendedName>
        <fullName evidence="4">Stress response protein</fullName>
    </recommendedName>
</protein>
<feature type="compositionally biased region" description="Polar residues" evidence="1">
    <location>
        <begin position="435"/>
        <end position="448"/>
    </location>
</feature>
<sequence length="503" mass="54688">MSEEGWHEARLIPTSGISGAEEQERRATSALLAVLAAVKEFGRAITGPLGAPAGTVTTYIEVPFVLGDRRCYPDGLIRVARGSRSWTCLVEVKTGQNELEPEQLETYLDVAKEQEFDALLTISNQIPPTAGMHPTKVDKRKLRKTTLHHLSWTQVLAEAVMQKEHRGVADPDQAWILGELIRYLEHPRSGALEFDDMGASWVTVRDAVAAGTLRTTDKTAPEVAARFDALIRFLALRMGRQLGTEVTPVVSRKDAADPALRTQALVQSLASAGTMAGAIRIPNTVGDLVVTIDLRAGRVTCHVDVDAPREGRPATRVNWLVRQLKDAPENVRVEAFSAYARGGGTAELLRDVRPNPLVLVADAAKEIRTFRLALTTPLGAKRGRGRGGAIDSVLDAADAFYADVLGRLKAWTAAPPKLREERHEQASVADELVSTSLSSQDGIFSQPGTEPDEDRFDTATPPEVDDNAQERNRVADEFDEVPPAWLGPQADQQSEEVGLGRVS</sequence>
<organism evidence="2 3">
    <name type="scientific">Sporichthya brevicatena</name>
    <dbReference type="NCBI Taxonomy" id="171442"/>
    <lineage>
        <taxon>Bacteria</taxon>
        <taxon>Bacillati</taxon>
        <taxon>Actinomycetota</taxon>
        <taxon>Actinomycetes</taxon>
        <taxon>Sporichthyales</taxon>
        <taxon>Sporichthyaceae</taxon>
        <taxon>Sporichthya</taxon>
    </lineage>
</organism>
<comment type="caution">
    <text evidence="2">The sequence shown here is derived from an EMBL/GenBank/DDBJ whole genome shotgun (WGS) entry which is preliminary data.</text>
</comment>
<proteinExistence type="predicted"/>
<dbReference type="Proteomes" id="UP001500957">
    <property type="component" value="Unassembled WGS sequence"/>
</dbReference>
<feature type="compositionally biased region" description="Basic and acidic residues" evidence="1">
    <location>
        <begin position="1"/>
        <end position="10"/>
    </location>
</feature>
<name>A0ABN1H3X2_9ACTN</name>
<keyword evidence="3" id="KW-1185">Reference proteome</keyword>
<feature type="region of interest" description="Disordered" evidence="1">
    <location>
        <begin position="1"/>
        <end position="21"/>
    </location>
</feature>
<evidence type="ECO:0008006" key="4">
    <source>
        <dbReference type="Google" id="ProtNLM"/>
    </source>
</evidence>
<feature type="region of interest" description="Disordered" evidence="1">
    <location>
        <begin position="435"/>
        <end position="503"/>
    </location>
</feature>
<evidence type="ECO:0000313" key="3">
    <source>
        <dbReference type="Proteomes" id="UP001500957"/>
    </source>
</evidence>
<reference evidence="2 3" key="1">
    <citation type="journal article" date="2019" name="Int. J. Syst. Evol. Microbiol.">
        <title>The Global Catalogue of Microorganisms (GCM) 10K type strain sequencing project: providing services to taxonomists for standard genome sequencing and annotation.</title>
        <authorList>
            <consortium name="The Broad Institute Genomics Platform"/>
            <consortium name="The Broad Institute Genome Sequencing Center for Infectious Disease"/>
            <person name="Wu L."/>
            <person name="Ma J."/>
        </authorList>
    </citation>
    <scope>NUCLEOTIDE SEQUENCE [LARGE SCALE GENOMIC DNA]</scope>
    <source>
        <strain evidence="2 3">JCM 10671</strain>
    </source>
</reference>
<evidence type="ECO:0000256" key="1">
    <source>
        <dbReference type="SAM" id="MobiDB-lite"/>
    </source>
</evidence>
<accession>A0ABN1H3X2</accession>
<gene>
    <name evidence="2" type="ORF">GCM10009547_35030</name>
</gene>
<evidence type="ECO:0000313" key="2">
    <source>
        <dbReference type="EMBL" id="GAA0628370.1"/>
    </source>
</evidence>